<reference evidence="1 2" key="1">
    <citation type="journal article" date="2019" name="Int. J. Syst. Evol. Microbiol.">
        <title>The Global Catalogue of Microorganisms (GCM) 10K type strain sequencing project: providing services to taxonomists for standard genome sequencing and annotation.</title>
        <authorList>
            <consortium name="The Broad Institute Genomics Platform"/>
            <consortium name="The Broad Institute Genome Sequencing Center for Infectious Disease"/>
            <person name="Wu L."/>
            <person name="Ma J."/>
        </authorList>
    </citation>
    <scope>NUCLEOTIDE SEQUENCE [LARGE SCALE GENOMIC DNA]</scope>
    <source>
        <strain evidence="1 2">JCM 6924</strain>
    </source>
</reference>
<dbReference type="RefSeq" id="WP_344542980.1">
    <property type="nucleotide sequence ID" value="NZ_BAAATM010000022.1"/>
</dbReference>
<evidence type="ECO:0000313" key="1">
    <source>
        <dbReference type="EMBL" id="GAA2554801.1"/>
    </source>
</evidence>
<comment type="caution">
    <text evidence="1">The sequence shown here is derived from an EMBL/GenBank/DDBJ whole genome shotgun (WGS) entry which is preliminary data.</text>
</comment>
<dbReference type="EMBL" id="BAAATM010000022">
    <property type="protein sequence ID" value="GAA2554801.1"/>
    <property type="molecule type" value="Genomic_DNA"/>
</dbReference>
<name>A0ABN3P256_9ACTN</name>
<keyword evidence="2" id="KW-1185">Reference proteome</keyword>
<dbReference type="Proteomes" id="UP001501095">
    <property type="component" value="Unassembled WGS sequence"/>
</dbReference>
<evidence type="ECO:0000313" key="2">
    <source>
        <dbReference type="Proteomes" id="UP001501095"/>
    </source>
</evidence>
<sequence length="80" mass="9086">MRRYKVTVPGYSGIITTEMVEGKEVVIAAPKNMTWAVGKNIWEAAAYYRARPGGTVEPIGGKKKIVRRKKKLVVRIRRKK</sequence>
<accession>A0ABN3P256</accession>
<organism evidence="1 2">
    <name type="scientific">Streptomyces levis</name>
    <dbReference type="NCBI Taxonomy" id="285566"/>
    <lineage>
        <taxon>Bacteria</taxon>
        <taxon>Bacillati</taxon>
        <taxon>Actinomycetota</taxon>
        <taxon>Actinomycetes</taxon>
        <taxon>Kitasatosporales</taxon>
        <taxon>Streptomycetaceae</taxon>
        <taxon>Streptomyces</taxon>
    </lineage>
</organism>
<evidence type="ECO:0008006" key="3">
    <source>
        <dbReference type="Google" id="ProtNLM"/>
    </source>
</evidence>
<proteinExistence type="predicted"/>
<gene>
    <name evidence="1" type="ORF">GCM10010423_64970</name>
</gene>
<protein>
    <recommendedName>
        <fullName evidence="3">50S ribosomal protein L6</fullName>
    </recommendedName>
</protein>